<feature type="domain" description="ABC transporter" evidence="9">
    <location>
        <begin position="3"/>
        <end position="246"/>
    </location>
</feature>
<evidence type="ECO:0000256" key="3">
    <source>
        <dbReference type="ARBA" id="ARBA00022475"/>
    </source>
</evidence>
<keyword evidence="5 8" id="KW-0067">ATP-binding</keyword>
<accession>A0ABW1RC49</accession>
<comment type="similarity">
    <text evidence="8">Belongs to the ABC transporter superfamily. Energy-coupling factor EcfA family.</text>
</comment>
<sequence length="292" mass="32101">MDITFKDVDYTYQAGTPFESQALHDINLTIADHSFTAIIGHTGSGKSTLVQHLNALLKPTSGTVTIGERKITPETNNKHLKPLRQKVGMVFQFPESQLFEETVAKDIAFGPMNFGMSAEDAAKKAAEMLNLVGLPADLLERSPFDLSGGQMRRVAIAGVLAMTPEVLVLDEPTAGLDPAGRREIMGMVTQLHEKQHLTVILITHHMEDVASYADHVVVMEHGTIAKVGKPSDVFQDVAWLQERQLGVPETTEFAARLQKQGFHFDRLPLTEVELAAALLPQLPREAVQPHDE</sequence>
<evidence type="ECO:0000256" key="2">
    <source>
        <dbReference type="ARBA" id="ARBA00022448"/>
    </source>
</evidence>
<dbReference type="CDD" id="cd03225">
    <property type="entry name" value="ABC_cobalt_CbiO_domain1"/>
    <property type="match status" value="1"/>
</dbReference>
<keyword evidence="4 8" id="KW-0547">Nucleotide-binding</keyword>
<dbReference type="InterPro" id="IPR027417">
    <property type="entry name" value="P-loop_NTPase"/>
</dbReference>
<evidence type="ECO:0000256" key="4">
    <source>
        <dbReference type="ARBA" id="ARBA00022741"/>
    </source>
</evidence>
<dbReference type="InterPro" id="IPR015856">
    <property type="entry name" value="ABC_transpr_CbiO/EcfA_su"/>
</dbReference>
<dbReference type="PANTHER" id="PTHR43553">
    <property type="entry name" value="HEAVY METAL TRANSPORTER"/>
    <property type="match status" value="1"/>
</dbReference>
<keyword evidence="11" id="KW-1185">Reference proteome</keyword>
<protein>
    <recommendedName>
        <fullName evidence="8">Energy-coupling factor transporter ATP-binding protein EcfA2</fullName>
        <ecNumber evidence="8">7.-.-.-</ecNumber>
    </recommendedName>
</protein>
<dbReference type="InterPro" id="IPR017871">
    <property type="entry name" value="ABC_transporter-like_CS"/>
</dbReference>
<evidence type="ECO:0000259" key="9">
    <source>
        <dbReference type="PROSITE" id="PS50893"/>
    </source>
</evidence>
<keyword evidence="7 8" id="KW-0472">Membrane</keyword>
<evidence type="ECO:0000256" key="6">
    <source>
        <dbReference type="ARBA" id="ARBA00022967"/>
    </source>
</evidence>
<keyword evidence="3 8" id="KW-1003">Cell membrane</keyword>
<dbReference type="InterPro" id="IPR003593">
    <property type="entry name" value="AAA+_ATPase"/>
</dbReference>
<dbReference type="InterPro" id="IPR003439">
    <property type="entry name" value="ABC_transporter-like_ATP-bd"/>
</dbReference>
<dbReference type="NCBIfam" id="TIGR04521">
    <property type="entry name" value="ECF_ATPase_2"/>
    <property type="match status" value="1"/>
</dbReference>
<evidence type="ECO:0000256" key="8">
    <source>
        <dbReference type="RuleBase" id="RU365104"/>
    </source>
</evidence>
<evidence type="ECO:0000256" key="5">
    <source>
        <dbReference type="ARBA" id="ARBA00022840"/>
    </source>
</evidence>
<dbReference type="Pfam" id="PF00005">
    <property type="entry name" value="ABC_tran"/>
    <property type="match status" value="1"/>
</dbReference>
<gene>
    <name evidence="10" type="ORF">ACFQGP_03735</name>
</gene>
<dbReference type="Gene3D" id="3.40.50.300">
    <property type="entry name" value="P-loop containing nucleotide triphosphate hydrolases"/>
    <property type="match status" value="1"/>
</dbReference>
<dbReference type="EMBL" id="JBHSSL010000023">
    <property type="protein sequence ID" value="MFC6169686.1"/>
    <property type="molecule type" value="Genomic_DNA"/>
</dbReference>
<organism evidence="10 11">
    <name type="scientific">Loigolactobacillus jiayinensis</name>
    <dbReference type="NCBI Taxonomy" id="2486016"/>
    <lineage>
        <taxon>Bacteria</taxon>
        <taxon>Bacillati</taxon>
        <taxon>Bacillota</taxon>
        <taxon>Bacilli</taxon>
        <taxon>Lactobacillales</taxon>
        <taxon>Lactobacillaceae</taxon>
        <taxon>Loigolactobacillus</taxon>
    </lineage>
</organism>
<reference evidence="11" key="1">
    <citation type="journal article" date="2019" name="Int. J. Syst. Evol. Microbiol.">
        <title>The Global Catalogue of Microorganisms (GCM) 10K type strain sequencing project: providing services to taxonomists for standard genome sequencing and annotation.</title>
        <authorList>
            <consortium name="The Broad Institute Genomics Platform"/>
            <consortium name="The Broad Institute Genome Sequencing Center for Infectious Disease"/>
            <person name="Wu L."/>
            <person name="Ma J."/>
        </authorList>
    </citation>
    <scope>NUCLEOTIDE SEQUENCE [LARGE SCALE GENOMIC DNA]</scope>
    <source>
        <strain evidence="11">CCM 8904</strain>
    </source>
</reference>
<comment type="subunit">
    <text evidence="8">Forms a stable energy-coupling factor (ECF) transporter complex composed of 2 membrane-embedded substrate-binding proteins (S component), 2 ATP-binding proteins (A component) and 2 transmembrane proteins (T component).</text>
</comment>
<dbReference type="InterPro" id="IPR030946">
    <property type="entry name" value="EcfA2"/>
</dbReference>
<evidence type="ECO:0000313" key="10">
    <source>
        <dbReference type="EMBL" id="MFC6169686.1"/>
    </source>
</evidence>
<dbReference type="SUPFAM" id="SSF52540">
    <property type="entry name" value="P-loop containing nucleoside triphosphate hydrolases"/>
    <property type="match status" value="1"/>
</dbReference>
<dbReference type="InterPro" id="IPR050095">
    <property type="entry name" value="ECF_ABC_transporter_ATP-bd"/>
</dbReference>
<comment type="caution">
    <text evidence="10">The sequence shown here is derived from an EMBL/GenBank/DDBJ whole genome shotgun (WGS) entry which is preliminary data.</text>
</comment>
<keyword evidence="6" id="KW-1278">Translocase</keyword>
<dbReference type="EC" id="7.-.-.-" evidence="8"/>
<proteinExistence type="inferred from homology"/>
<evidence type="ECO:0000256" key="1">
    <source>
        <dbReference type="ARBA" id="ARBA00004202"/>
    </source>
</evidence>
<dbReference type="GO" id="GO:0005524">
    <property type="term" value="F:ATP binding"/>
    <property type="evidence" value="ECO:0007669"/>
    <property type="project" value="UniProtKB-KW"/>
</dbReference>
<keyword evidence="2 8" id="KW-0813">Transport</keyword>
<name>A0ABW1RC49_9LACO</name>
<dbReference type="RefSeq" id="WP_125553127.1">
    <property type="nucleotide sequence ID" value="NZ_JBHSSL010000023.1"/>
</dbReference>
<dbReference type="PANTHER" id="PTHR43553:SF27">
    <property type="entry name" value="ENERGY-COUPLING FACTOR TRANSPORTER ATP-BINDING PROTEIN ECFA2"/>
    <property type="match status" value="1"/>
</dbReference>
<evidence type="ECO:0000313" key="11">
    <source>
        <dbReference type="Proteomes" id="UP001596289"/>
    </source>
</evidence>
<dbReference type="Proteomes" id="UP001596289">
    <property type="component" value="Unassembled WGS sequence"/>
</dbReference>
<dbReference type="NCBIfam" id="NF010155">
    <property type="entry name" value="PRK13634.1"/>
    <property type="match status" value="1"/>
</dbReference>
<dbReference type="SMART" id="SM00382">
    <property type="entry name" value="AAA"/>
    <property type="match status" value="1"/>
</dbReference>
<evidence type="ECO:0000256" key="7">
    <source>
        <dbReference type="ARBA" id="ARBA00023136"/>
    </source>
</evidence>
<dbReference type="PROSITE" id="PS50893">
    <property type="entry name" value="ABC_TRANSPORTER_2"/>
    <property type="match status" value="1"/>
</dbReference>
<comment type="subcellular location">
    <subcellularLocation>
        <location evidence="1 8">Cell membrane</location>
        <topology evidence="1 8">Peripheral membrane protein</topology>
    </subcellularLocation>
</comment>
<comment type="function">
    <text evidence="8">ATP-binding (A) component of a common energy-coupling factor (ECF) ABC-transporter complex.</text>
</comment>
<dbReference type="PROSITE" id="PS00211">
    <property type="entry name" value="ABC_TRANSPORTER_1"/>
    <property type="match status" value="1"/>
</dbReference>